<dbReference type="Gene3D" id="3.30.70.120">
    <property type="match status" value="1"/>
</dbReference>
<feature type="binding site" evidence="6">
    <location>
        <position position="331"/>
    </location>
    <ligand>
        <name>a divalent metal cation</name>
        <dbReference type="ChEBI" id="CHEBI:60240"/>
        <label>1</label>
    </ligand>
</feature>
<dbReference type="PIRSF" id="PIRSF037489">
    <property type="entry name" value="UCP037489_NIF3_YqfO"/>
    <property type="match status" value="1"/>
</dbReference>
<dbReference type="SUPFAM" id="SSF102705">
    <property type="entry name" value="NIF3 (NGG1p interacting factor 3)-like"/>
    <property type="match status" value="1"/>
</dbReference>
<feature type="binding site" evidence="6">
    <location>
        <position position="327"/>
    </location>
    <ligand>
        <name>a divalent metal cation</name>
        <dbReference type="ChEBI" id="CHEBI:60240"/>
        <label>1</label>
    </ligand>
</feature>
<dbReference type="RefSeq" id="WP_092723538.1">
    <property type="nucleotide sequence ID" value="NZ_FNNO01000006.1"/>
</dbReference>
<evidence type="ECO:0000256" key="3">
    <source>
        <dbReference type="ARBA" id="ARBA00022112"/>
    </source>
</evidence>
<dbReference type="PANTHER" id="PTHR13799">
    <property type="entry name" value="NGG1 INTERACTING FACTOR 3"/>
    <property type="match status" value="1"/>
</dbReference>
<evidence type="ECO:0000256" key="4">
    <source>
        <dbReference type="ARBA" id="ARBA00022723"/>
    </source>
</evidence>
<evidence type="ECO:0000313" key="8">
    <source>
        <dbReference type="Proteomes" id="UP000198711"/>
    </source>
</evidence>
<dbReference type="Proteomes" id="UP000198711">
    <property type="component" value="Unassembled WGS sequence"/>
</dbReference>
<name>A0A8X8LE61_9BACT</name>
<evidence type="ECO:0000256" key="1">
    <source>
        <dbReference type="ARBA" id="ARBA00006964"/>
    </source>
</evidence>
<dbReference type="NCBIfam" id="TIGR00486">
    <property type="entry name" value="YbgI_SA1388"/>
    <property type="match status" value="1"/>
</dbReference>
<dbReference type="EMBL" id="FNNO01000006">
    <property type="protein sequence ID" value="SDW82755.1"/>
    <property type="molecule type" value="Genomic_DNA"/>
</dbReference>
<dbReference type="GO" id="GO:0005737">
    <property type="term" value="C:cytoplasm"/>
    <property type="evidence" value="ECO:0007669"/>
    <property type="project" value="TreeGrafter"/>
</dbReference>
<reference evidence="7 8" key="1">
    <citation type="submission" date="2016-10" db="EMBL/GenBank/DDBJ databases">
        <authorList>
            <person name="Varghese N."/>
            <person name="Submissions S."/>
        </authorList>
    </citation>
    <scope>NUCLEOTIDE SEQUENCE [LARGE SCALE GENOMIC DNA]</scope>
    <source>
        <strain evidence="7 8">DSM 25353</strain>
    </source>
</reference>
<evidence type="ECO:0000256" key="5">
    <source>
        <dbReference type="PIRNR" id="PIRNR037489"/>
    </source>
</evidence>
<accession>A0A8X8LE61</accession>
<dbReference type="PANTHER" id="PTHR13799:SF14">
    <property type="entry name" value="GTP CYCLOHYDROLASE 1 TYPE 2 HOMOLOG"/>
    <property type="match status" value="1"/>
</dbReference>
<organism evidence="7 8">
    <name type="scientific">Hydrobacter penzbergensis</name>
    <dbReference type="NCBI Taxonomy" id="1235997"/>
    <lineage>
        <taxon>Bacteria</taxon>
        <taxon>Pseudomonadati</taxon>
        <taxon>Bacteroidota</taxon>
        <taxon>Chitinophagia</taxon>
        <taxon>Chitinophagales</taxon>
        <taxon>Chitinophagaceae</taxon>
        <taxon>Hydrobacter</taxon>
    </lineage>
</organism>
<keyword evidence="8" id="KW-1185">Reference proteome</keyword>
<feature type="binding site" evidence="6">
    <location>
        <position position="64"/>
    </location>
    <ligand>
        <name>a divalent metal cation</name>
        <dbReference type="ChEBI" id="CHEBI:60240"/>
        <label>2</label>
    </ligand>
</feature>
<evidence type="ECO:0000256" key="6">
    <source>
        <dbReference type="PIRSR" id="PIRSR602678-1"/>
    </source>
</evidence>
<evidence type="ECO:0000256" key="2">
    <source>
        <dbReference type="ARBA" id="ARBA00011643"/>
    </source>
</evidence>
<feature type="binding site" evidence="6">
    <location>
        <position position="65"/>
    </location>
    <ligand>
        <name>a divalent metal cation</name>
        <dbReference type="ChEBI" id="CHEBI:60240"/>
        <label>1</label>
    </ligand>
</feature>
<comment type="subunit">
    <text evidence="2">Homohexamer.</text>
</comment>
<feature type="binding site" evidence="6">
    <location>
        <position position="103"/>
    </location>
    <ligand>
        <name>a divalent metal cation</name>
        <dbReference type="ChEBI" id="CHEBI:60240"/>
        <label>1</label>
    </ligand>
</feature>
<evidence type="ECO:0000313" key="7">
    <source>
        <dbReference type="EMBL" id="SDW82755.1"/>
    </source>
</evidence>
<dbReference type="InterPro" id="IPR036069">
    <property type="entry name" value="DUF34/NIF3_sf"/>
</dbReference>
<dbReference type="FunFam" id="3.30.70.120:FF:000006">
    <property type="entry name" value="GTP cyclohydrolase 1 type 2 homolog"/>
    <property type="match status" value="1"/>
</dbReference>
<dbReference type="FunFam" id="3.40.1390.30:FF:000001">
    <property type="entry name" value="GTP cyclohydrolase 1 type 2"/>
    <property type="match status" value="1"/>
</dbReference>
<keyword evidence="4 5" id="KW-0479">Metal-binding</keyword>
<comment type="caution">
    <text evidence="7">The sequence shown here is derived from an EMBL/GenBank/DDBJ whole genome shotgun (WGS) entry which is preliminary data.</text>
</comment>
<dbReference type="InterPro" id="IPR017221">
    <property type="entry name" value="DUF34/NIF3_bac"/>
</dbReference>
<dbReference type="Pfam" id="PF01784">
    <property type="entry name" value="DUF34_NIF3"/>
    <property type="match status" value="1"/>
</dbReference>
<gene>
    <name evidence="7" type="ORF">SAMN05444410_10663</name>
</gene>
<dbReference type="AlphaFoldDB" id="A0A8X8LE61"/>
<protein>
    <recommendedName>
        <fullName evidence="3 5">GTP cyclohydrolase 1 type 2 homolog</fullName>
    </recommendedName>
</protein>
<dbReference type="InterPro" id="IPR015867">
    <property type="entry name" value="N-reg_PII/ATP_PRibTrfase_C"/>
</dbReference>
<proteinExistence type="inferred from homology"/>
<dbReference type="Gene3D" id="3.40.1390.30">
    <property type="entry name" value="NIF3 (NGG1p interacting factor 3)-like"/>
    <property type="match status" value="1"/>
</dbReference>
<comment type="similarity">
    <text evidence="1 5">Belongs to the GTP cyclohydrolase I type 2/NIF3 family.</text>
</comment>
<dbReference type="InterPro" id="IPR002678">
    <property type="entry name" value="DUF34/NIF3"/>
</dbReference>
<dbReference type="GO" id="GO:0046872">
    <property type="term" value="F:metal ion binding"/>
    <property type="evidence" value="ECO:0007669"/>
    <property type="project" value="UniProtKB-UniRule"/>
</dbReference>
<sequence>MKIMEAIQVLEQAAPLSYQEGYDNAGLLTGNSNWNCTGILCTLDATEQVIMEAKERRCNLVVAHHPIIFGGLKKITGRNYVEKSVISAIKHDIVIYAIHTNLDNVLHGVNNRIADRLGLVSRRILAPKDRQLMKLCSFVPLAQADELRTALFEAGAGHIGRYSDCSFNVEGTGTFKGGAGTNPFAGNPGELHREKEVKLEVIFPAHLQSRLVAALLKSHPYEEVAYDIIPLANEHPEVGSGLIGELPEPVTEEGFLHILKNAFELSIVRHTPLLGKKIQKVALCGGAGSFLTGRALAAGADVYVTADVKYHEFFDANDRLVIADIGHWESEQYTSELLVELLQAKFPTFAVLKSAINTNPVRYF</sequence>